<accession>A0A0A1PDC5</accession>
<gene>
    <name evidence="1" type="ORF">BCV71DRAFT_225555</name>
</gene>
<evidence type="ECO:0000313" key="2">
    <source>
        <dbReference type="Proteomes" id="UP000242381"/>
    </source>
</evidence>
<name>A0A0A1PDC5_RHIZD</name>
<organism evidence="1 2">
    <name type="scientific">Rhizopus microsporus</name>
    <dbReference type="NCBI Taxonomy" id="58291"/>
    <lineage>
        <taxon>Eukaryota</taxon>
        <taxon>Fungi</taxon>
        <taxon>Fungi incertae sedis</taxon>
        <taxon>Mucoromycota</taxon>
        <taxon>Mucoromycotina</taxon>
        <taxon>Mucoromycetes</taxon>
        <taxon>Mucorales</taxon>
        <taxon>Mucorineae</taxon>
        <taxon>Rhizopodaceae</taxon>
        <taxon>Rhizopus</taxon>
    </lineage>
</organism>
<dbReference type="Pfam" id="PF10229">
    <property type="entry name" value="MMADHC"/>
    <property type="match status" value="1"/>
</dbReference>
<sequence>MTLTNSKERLTNKTSSCVIQPTILEYNGSIFEYSAYKPTMRFLRDFDSIFPQLSSRQKAQLLVVPVIQKCEHDMVGLSKEVNDERDIKLELFISWGRRVVDRIKSVGMWADMMDPASGFPIFSHPGSSPYPDVQGTVMLDSRFDVQNVGCCHILLHPSWGSHIYPSTLFTTAPADILEKILLGL</sequence>
<dbReference type="VEuPathDB" id="FungiDB:BCV72DRAFT_303080"/>
<evidence type="ECO:0000313" key="1">
    <source>
        <dbReference type="EMBL" id="ORE20774.1"/>
    </source>
</evidence>
<dbReference type="PANTHER" id="PTHR13192:SF3">
    <property type="entry name" value="COBALAMIN TRAFFICKING PROTEIN CBLD"/>
    <property type="match status" value="1"/>
</dbReference>
<dbReference type="OMA" id="FMRFGCD"/>
<dbReference type="InterPro" id="IPR019362">
    <property type="entry name" value="MMADHC"/>
</dbReference>
<proteinExistence type="predicted"/>
<reference evidence="1 2" key="1">
    <citation type="journal article" date="2016" name="Proc. Natl. Acad. Sci. U.S.A.">
        <title>Lipid metabolic changes in an early divergent fungus govern the establishment of a mutualistic symbiosis with endobacteria.</title>
        <authorList>
            <person name="Lastovetsky O.A."/>
            <person name="Gaspar M.L."/>
            <person name="Mondo S.J."/>
            <person name="LaButti K.M."/>
            <person name="Sandor L."/>
            <person name="Grigoriev I.V."/>
            <person name="Henry S.A."/>
            <person name="Pawlowska T.E."/>
        </authorList>
    </citation>
    <scope>NUCLEOTIDE SEQUENCE [LARGE SCALE GENOMIC DNA]</scope>
    <source>
        <strain evidence="1 2">ATCC 11559</strain>
    </source>
</reference>
<protein>
    <recommendedName>
        <fullName evidence="3">Methylmalonic aciduria and homocystinuria type D protein</fullName>
    </recommendedName>
</protein>
<evidence type="ECO:0008006" key="3">
    <source>
        <dbReference type="Google" id="ProtNLM"/>
    </source>
</evidence>
<dbReference type="GO" id="GO:0009235">
    <property type="term" value="P:cobalamin metabolic process"/>
    <property type="evidence" value="ECO:0007669"/>
    <property type="project" value="InterPro"/>
</dbReference>
<dbReference type="PANTHER" id="PTHR13192">
    <property type="entry name" value="MY011 PROTEIN"/>
    <property type="match status" value="1"/>
</dbReference>
<dbReference type="EMBL" id="KV921289">
    <property type="protein sequence ID" value="ORE20774.1"/>
    <property type="molecule type" value="Genomic_DNA"/>
</dbReference>
<dbReference type="Proteomes" id="UP000242381">
    <property type="component" value="Unassembled WGS sequence"/>
</dbReference>
<dbReference type="AlphaFoldDB" id="A0A0A1PDC5"/>